<sequence>METGDICRCIAEARAERHIPSPITRLCKHPGNVEFALYFDKMRIVSVERRSNETWLNALQKVVSGVMSCPIRVRHLEHVKDIRGVGTEMQSLFMQYLDTFPPVPPTPDELHLERAARHAGEVAQEATLESLRTERERKKRSREAIGAKDAIDPFGPSRAILTEGKLMICDGAGWTGGSVGAPSNALNAGGHLCETVDDPLLAEQAKKAKGEPKAPWEPGYRTAAFAIGCTLHRLYLEGRKIVGIKELQDESEASGLSNQRIKNRGDAAGVQNMADPTARYRGGRGGGRRFEYNGWSCFDSSFIKAPRGHNVPLAMRWSNPVKIKLTHEGVEWCAEWHAVAHRRGDCACVAFERNAVDAAIDNGPKARWEREVLEPWKWEREKGAAISAAPGRARAAARMEQCSDVGSTSMTPIRARMDERTSTRRGVRTADECSSMSITELKHMLELARIQIAGCSEKSELVELAFQHCASAAALANPGGRRSDDEVICIEDSDNDYQKGCEGVADHALVRAQAGTPSRDLENVLLGHAPRLPTLLPGQRFGDVYDVVLVVDQRENMGGRTSRVKINRDVVTALCLQHDIRACVMHMEIGDATWVARKKDGARVGMLDAGDGCGDCHMLDAIVERKRLDDLSTSIRDSRYPEQKYHLESLGLRGVSYLVEGDFRHMDRFDRNEASGRAVKSATVQTEAQDGFEVIRTFDTHDTLQLYARMTRALADMYAHLTRDDSSEVLCDVSICPNQAADLDFVVKEEVVLMPPTLREFNQRTKHAKQQKLTVKNVWGSMLMQVSGLGVEIATAIIRRYPTPGHLRRAYVRCMPDSTAAEDLLATLPSSKSRTVGNAVSRAIFTQLFGCVFTPAIK</sequence>
<dbReference type="Gene3D" id="1.10.150.670">
    <property type="entry name" value="Crossover junction endonuclease EME1, DNA-binding domain"/>
    <property type="match status" value="1"/>
</dbReference>
<feature type="domain" description="ERCC4" evidence="17">
    <location>
        <begin position="548"/>
        <end position="663"/>
    </location>
</feature>
<keyword evidence="14" id="KW-0469">Meiosis</keyword>
<evidence type="ECO:0000256" key="14">
    <source>
        <dbReference type="ARBA" id="ARBA00023254"/>
    </source>
</evidence>
<name>A0A7S0I6Y1_MICPS</name>
<proteinExistence type="inferred from homology"/>
<evidence type="ECO:0000256" key="7">
    <source>
        <dbReference type="ARBA" id="ARBA00022759"/>
    </source>
</evidence>
<keyword evidence="12 15" id="KW-0234">DNA repair</keyword>
<dbReference type="EC" id="3.1.22.-" evidence="15"/>
<keyword evidence="13 15" id="KW-0539">Nucleus</keyword>
<evidence type="ECO:0000256" key="4">
    <source>
        <dbReference type="ARBA" id="ARBA00017114"/>
    </source>
</evidence>
<dbReference type="GO" id="GO:0008821">
    <property type="term" value="F:crossover junction DNA endonuclease activity"/>
    <property type="evidence" value="ECO:0007669"/>
    <property type="project" value="UniProtKB-UniRule"/>
</dbReference>
<dbReference type="PANTHER" id="PTHR13451">
    <property type="entry name" value="CLASS II CROSSOVER JUNCTION ENDONUCLEASE MUS81"/>
    <property type="match status" value="1"/>
</dbReference>
<gene>
    <name evidence="18" type="ORF">MCOM1403_LOCUS211</name>
</gene>
<dbReference type="AlphaFoldDB" id="A0A7S0I6Y1"/>
<dbReference type="GO" id="GO:0000727">
    <property type="term" value="P:double-strand break repair via break-induced replication"/>
    <property type="evidence" value="ECO:0007669"/>
    <property type="project" value="UniProtKB-UniRule"/>
</dbReference>
<comment type="cofactor">
    <cofactor evidence="1 15">
        <name>Mg(2+)</name>
        <dbReference type="ChEBI" id="CHEBI:18420"/>
    </cofactor>
</comment>
<dbReference type="GO" id="GO:0048476">
    <property type="term" value="C:Holliday junction resolvase complex"/>
    <property type="evidence" value="ECO:0007669"/>
    <property type="project" value="UniProtKB-UniRule"/>
</dbReference>
<evidence type="ECO:0000256" key="11">
    <source>
        <dbReference type="ARBA" id="ARBA00023172"/>
    </source>
</evidence>
<keyword evidence="8 15" id="KW-0227">DNA damage</keyword>
<evidence type="ECO:0000256" key="1">
    <source>
        <dbReference type="ARBA" id="ARBA00001946"/>
    </source>
</evidence>
<keyword evidence="11 15" id="KW-0233">DNA recombination</keyword>
<evidence type="ECO:0000256" key="15">
    <source>
        <dbReference type="RuleBase" id="RU369042"/>
    </source>
</evidence>
<dbReference type="GO" id="GO:0000712">
    <property type="term" value="P:resolution of meiotic recombination intermediates"/>
    <property type="evidence" value="ECO:0007669"/>
    <property type="project" value="TreeGrafter"/>
</dbReference>
<dbReference type="GO" id="GO:0006308">
    <property type="term" value="P:DNA catabolic process"/>
    <property type="evidence" value="ECO:0007669"/>
    <property type="project" value="UniProtKB-UniRule"/>
</dbReference>
<dbReference type="InterPro" id="IPR033309">
    <property type="entry name" value="Mus81"/>
</dbReference>
<dbReference type="SUPFAM" id="SSF47802">
    <property type="entry name" value="DNA polymerase beta, N-terminal domain-like"/>
    <property type="match status" value="1"/>
</dbReference>
<dbReference type="GO" id="GO:0005634">
    <property type="term" value="C:nucleus"/>
    <property type="evidence" value="ECO:0007669"/>
    <property type="project" value="UniProtKB-SubCell"/>
</dbReference>
<protein>
    <recommendedName>
        <fullName evidence="4 15">Crossover junction endonuclease MUS81</fullName>
        <ecNumber evidence="15">3.1.22.-</ecNumber>
    </recommendedName>
</protein>
<evidence type="ECO:0000256" key="10">
    <source>
        <dbReference type="ARBA" id="ARBA00022842"/>
    </source>
</evidence>
<dbReference type="CDD" id="cd20074">
    <property type="entry name" value="XPF_nuclease_Mus81"/>
    <property type="match status" value="1"/>
</dbReference>
<accession>A0A7S0I6Y1</accession>
<feature type="region of interest" description="Disordered" evidence="16">
    <location>
        <begin position="121"/>
        <end position="144"/>
    </location>
</feature>
<evidence type="ECO:0000256" key="16">
    <source>
        <dbReference type="SAM" id="MobiDB-lite"/>
    </source>
</evidence>
<comment type="subunit">
    <text evidence="15">Interacts with EME1.</text>
</comment>
<dbReference type="InterPro" id="IPR006166">
    <property type="entry name" value="ERCC4_domain"/>
</dbReference>
<evidence type="ECO:0000256" key="5">
    <source>
        <dbReference type="ARBA" id="ARBA00022722"/>
    </source>
</evidence>
<organism evidence="18">
    <name type="scientific">Micromonas pusilla</name>
    <name type="common">Picoplanktonic green alga</name>
    <name type="synonym">Chromulina pusilla</name>
    <dbReference type="NCBI Taxonomy" id="38833"/>
    <lineage>
        <taxon>Eukaryota</taxon>
        <taxon>Viridiplantae</taxon>
        <taxon>Chlorophyta</taxon>
        <taxon>Mamiellophyceae</taxon>
        <taxon>Mamiellales</taxon>
        <taxon>Mamiellaceae</taxon>
        <taxon>Micromonas</taxon>
    </lineage>
</organism>
<dbReference type="InterPro" id="IPR011335">
    <property type="entry name" value="Restrct_endonuc-II-like"/>
</dbReference>
<keyword evidence="6 15" id="KW-0479">Metal-binding</keyword>
<dbReference type="InterPro" id="IPR047416">
    <property type="entry name" value="XPF_nuclease_Mus81"/>
</dbReference>
<dbReference type="GO" id="GO:0048257">
    <property type="term" value="F:3'-flap endonuclease activity"/>
    <property type="evidence" value="ECO:0007669"/>
    <property type="project" value="TreeGrafter"/>
</dbReference>
<dbReference type="PANTHER" id="PTHR13451:SF0">
    <property type="entry name" value="CROSSOVER JUNCTION ENDONUCLEASE MUS81"/>
    <property type="match status" value="1"/>
</dbReference>
<keyword evidence="9 15" id="KW-0378">Hydrolase</keyword>
<dbReference type="InterPro" id="IPR027421">
    <property type="entry name" value="DNA_pol_lamdba_lyase_dom_sf"/>
</dbReference>
<evidence type="ECO:0000256" key="12">
    <source>
        <dbReference type="ARBA" id="ARBA00023204"/>
    </source>
</evidence>
<comment type="function">
    <text evidence="15">Interacts with EME1 to form a DNA structure-specific endonuclease with substrate preference for branched DNA structures with a 5'-end at the branch nick. Typical substrates include 3'-flap structures, D-loops, replication forks and nicked Holliday junctions. May be required in mitosis for the processing of stalled or collapsed replication fork intermediates. May be required in meiosis for the repair of meiosis-specific double strand breaks subsequent to single-end invasion (SEI).</text>
</comment>
<dbReference type="Pfam" id="PF21292">
    <property type="entry name" value="EME1-MUS81_C"/>
    <property type="match status" value="1"/>
</dbReference>
<dbReference type="GO" id="GO:0046872">
    <property type="term" value="F:metal ion binding"/>
    <property type="evidence" value="ECO:0007669"/>
    <property type="project" value="UniProtKB-UniRule"/>
</dbReference>
<dbReference type="GO" id="GO:0031573">
    <property type="term" value="P:mitotic intra-S DNA damage checkpoint signaling"/>
    <property type="evidence" value="ECO:0007669"/>
    <property type="project" value="TreeGrafter"/>
</dbReference>
<evidence type="ECO:0000256" key="2">
    <source>
        <dbReference type="ARBA" id="ARBA00004123"/>
    </source>
</evidence>
<dbReference type="EMBL" id="HBEQ01000268">
    <property type="protein sequence ID" value="CAD8512786.1"/>
    <property type="molecule type" value="Transcribed_RNA"/>
</dbReference>
<dbReference type="InterPro" id="IPR042530">
    <property type="entry name" value="EME1/EME2_C"/>
</dbReference>
<evidence type="ECO:0000256" key="9">
    <source>
        <dbReference type="ARBA" id="ARBA00022801"/>
    </source>
</evidence>
<dbReference type="FunFam" id="3.40.50.10130:FF:000005">
    <property type="entry name" value="crossover junction endonuclease MUS81 isoform X1"/>
    <property type="match status" value="1"/>
</dbReference>
<reference evidence="18" key="1">
    <citation type="submission" date="2021-01" db="EMBL/GenBank/DDBJ databases">
        <authorList>
            <person name="Corre E."/>
            <person name="Pelletier E."/>
            <person name="Niang G."/>
            <person name="Scheremetjew M."/>
            <person name="Finn R."/>
            <person name="Kale V."/>
            <person name="Holt S."/>
            <person name="Cochrane G."/>
            <person name="Meng A."/>
            <person name="Brown T."/>
            <person name="Cohen L."/>
        </authorList>
    </citation>
    <scope>NUCLEOTIDE SEQUENCE</scope>
    <source>
        <strain evidence="18">CCMP1723</strain>
    </source>
</reference>
<dbReference type="Pfam" id="PF02732">
    <property type="entry name" value="ERCC4"/>
    <property type="match status" value="1"/>
</dbReference>
<feature type="region of interest" description="Disordered" evidence="16">
    <location>
        <begin position="253"/>
        <end position="282"/>
    </location>
</feature>
<keyword evidence="5 15" id="KW-0540">Nuclease</keyword>
<evidence type="ECO:0000256" key="3">
    <source>
        <dbReference type="ARBA" id="ARBA00010015"/>
    </source>
</evidence>
<keyword evidence="7 15" id="KW-0255">Endonuclease</keyword>
<evidence type="ECO:0000313" key="18">
    <source>
        <dbReference type="EMBL" id="CAD8512786.1"/>
    </source>
</evidence>
<dbReference type="SUPFAM" id="SSF52980">
    <property type="entry name" value="Restriction endonuclease-like"/>
    <property type="match status" value="1"/>
</dbReference>
<dbReference type="SMART" id="SM00891">
    <property type="entry name" value="ERCC4"/>
    <property type="match status" value="1"/>
</dbReference>
<evidence type="ECO:0000256" key="8">
    <source>
        <dbReference type="ARBA" id="ARBA00022763"/>
    </source>
</evidence>
<evidence type="ECO:0000256" key="13">
    <source>
        <dbReference type="ARBA" id="ARBA00023242"/>
    </source>
</evidence>
<dbReference type="Gene3D" id="3.40.50.10130">
    <property type="match status" value="1"/>
</dbReference>
<evidence type="ECO:0000256" key="6">
    <source>
        <dbReference type="ARBA" id="ARBA00022723"/>
    </source>
</evidence>
<dbReference type="GO" id="GO:0003677">
    <property type="term" value="F:DNA binding"/>
    <property type="evidence" value="ECO:0007669"/>
    <property type="project" value="UniProtKB-UniRule"/>
</dbReference>
<comment type="similarity">
    <text evidence="3 15">Belongs to the XPF family.</text>
</comment>
<evidence type="ECO:0000259" key="17">
    <source>
        <dbReference type="SMART" id="SM00891"/>
    </source>
</evidence>
<comment type="subcellular location">
    <subcellularLocation>
        <location evidence="2 15">Nucleus</location>
    </subcellularLocation>
</comment>
<feature type="compositionally biased region" description="Basic and acidic residues" evidence="16">
    <location>
        <begin position="131"/>
        <end position="144"/>
    </location>
</feature>
<keyword evidence="10 15" id="KW-0460">Magnesium</keyword>